<dbReference type="InterPro" id="IPR015943">
    <property type="entry name" value="WD40/YVTN_repeat-like_dom_sf"/>
</dbReference>
<name>A0A9X2JIS2_9BACT</name>
<dbReference type="Gene3D" id="2.130.10.10">
    <property type="entry name" value="YVTN repeat-like/Quinoprotein amine dehydrogenase"/>
    <property type="match status" value="2"/>
</dbReference>
<feature type="repeat" description="WD" evidence="3">
    <location>
        <begin position="177"/>
        <end position="218"/>
    </location>
</feature>
<dbReference type="InterPro" id="IPR050349">
    <property type="entry name" value="WD_LIS1/nudF_dynein_reg"/>
</dbReference>
<evidence type="ECO:0000313" key="7">
    <source>
        <dbReference type="Proteomes" id="UP001155241"/>
    </source>
</evidence>
<reference evidence="6" key="1">
    <citation type="submission" date="2022-06" db="EMBL/GenBank/DDBJ databases">
        <title>Aeoliella straminimaris, a novel planctomycete from sediments.</title>
        <authorList>
            <person name="Vitorino I.R."/>
            <person name="Lage O.M."/>
        </authorList>
    </citation>
    <scope>NUCLEOTIDE SEQUENCE</scope>
    <source>
        <strain evidence="6">ICT_H6.2</strain>
    </source>
</reference>
<comment type="caution">
    <text evidence="6">The sequence shown here is derived from an EMBL/GenBank/DDBJ whole genome shotgun (WGS) entry which is preliminary data.</text>
</comment>
<keyword evidence="7" id="KW-1185">Reference proteome</keyword>
<dbReference type="InterPro" id="IPR001680">
    <property type="entry name" value="WD40_rpt"/>
</dbReference>
<evidence type="ECO:0000313" key="6">
    <source>
        <dbReference type="EMBL" id="MCO6044249.1"/>
    </source>
</evidence>
<feature type="chain" id="PRO_5040867981" evidence="4">
    <location>
        <begin position="29"/>
        <end position="352"/>
    </location>
</feature>
<dbReference type="InterPro" id="IPR019775">
    <property type="entry name" value="WD40_repeat_CS"/>
</dbReference>
<protein>
    <submittedName>
        <fullName evidence="6">WD40 repeat domain-containing protein</fullName>
    </submittedName>
</protein>
<feature type="repeat" description="WD" evidence="3">
    <location>
        <begin position="302"/>
        <end position="343"/>
    </location>
</feature>
<dbReference type="InterPro" id="IPR036322">
    <property type="entry name" value="WD40_repeat_dom_sf"/>
</dbReference>
<keyword evidence="4" id="KW-0732">Signal</keyword>
<dbReference type="PROSITE" id="PS50082">
    <property type="entry name" value="WD_REPEATS_2"/>
    <property type="match status" value="4"/>
</dbReference>
<accession>A0A9X2JIS2</accession>
<keyword evidence="2" id="KW-0677">Repeat</keyword>
<dbReference type="RefSeq" id="WP_252852353.1">
    <property type="nucleotide sequence ID" value="NZ_JAMXLR010000036.1"/>
</dbReference>
<dbReference type="CDD" id="cd00200">
    <property type="entry name" value="WD40"/>
    <property type="match status" value="1"/>
</dbReference>
<dbReference type="SMART" id="SM00320">
    <property type="entry name" value="WD40"/>
    <property type="match status" value="7"/>
</dbReference>
<keyword evidence="1 3" id="KW-0853">WD repeat</keyword>
<dbReference type="PROSITE" id="PS00678">
    <property type="entry name" value="WD_REPEATS_1"/>
    <property type="match status" value="2"/>
</dbReference>
<feature type="domain" description="Anaphase-promoting complex subunit 4-like WD40" evidence="5">
    <location>
        <begin position="179"/>
        <end position="224"/>
    </location>
</feature>
<feature type="repeat" description="WD" evidence="3">
    <location>
        <begin position="51"/>
        <end position="92"/>
    </location>
</feature>
<dbReference type="Pfam" id="PF12894">
    <property type="entry name" value="ANAPC4_WD40"/>
    <property type="match status" value="1"/>
</dbReference>
<dbReference type="PROSITE" id="PS50294">
    <property type="entry name" value="WD_REPEATS_REGION"/>
    <property type="match status" value="3"/>
</dbReference>
<dbReference type="Proteomes" id="UP001155241">
    <property type="component" value="Unassembled WGS sequence"/>
</dbReference>
<organism evidence="6 7">
    <name type="scientific">Aeoliella straminimaris</name>
    <dbReference type="NCBI Taxonomy" id="2954799"/>
    <lineage>
        <taxon>Bacteria</taxon>
        <taxon>Pseudomonadati</taxon>
        <taxon>Planctomycetota</taxon>
        <taxon>Planctomycetia</taxon>
        <taxon>Pirellulales</taxon>
        <taxon>Lacipirellulaceae</taxon>
        <taxon>Aeoliella</taxon>
    </lineage>
</organism>
<dbReference type="PANTHER" id="PTHR44129">
    <property type="entry name" value="WD REPEAT-CONTAINING PROTEIN POP1"/>
    <property type="match status" value="1"/>
</dbReference>
<evidence type="ECO:0000256" key="4">
    <source>
        <dbReference type="SAM" id="SignalP"/>
    </source>
</evidence>
<dbReference type="SUPFAM" id="SSF50978">
    <property type="entry name" value="WD40 repeat-like"/>
    <property type="match status" value="1"/>
</dbReference>
<dbReference type="InterPro" id="IPR024977">
    <property type="entry name" value="Apc4-like_WD40_dom"/>
</dbReference>
<dbReference type="AlphaFoldDB" id="A0A9X2JIS2"/>
<proteinExistence type="predicted"/>
<feature type="repeat" description="WD" evidence="3">
    <location>
        <begin position="93"/>
        <end position="134"/>
    </location>
</feature>
<dbReference type="Pfam" id="PF00400">
    <property type="entry name" value="WD40"/>
    <property type="match status" value="5"/>
</dbReference>
<dbReference type="EMBL" id="JAMXLR010000036">
    <property type="protein sequence ID" value="MCO6044249.1"/>
    <property type="molecule type" value="Genomic_DNA"/>
</dbReference>
<gene>
    <name evidence="6" type="ORF">NG895_10055</name>
</gene>
<evidence type="ECO:0000256" key="3">
    <source>
        <dbReference type="PROSITE-ProRule" id="PRU00221"/>
    </source>
</evidence>
<feature type="signal peptide" evidence="4">
    <location>
        <begin position="1"/>
        <end position="28"/>
    </location>
</feature>
<evidence type="ECO:0000256" key="2">
    <source>
        <dbReference type="ARBA" id="ARBA00022737"/>
    </source>
</evidence>
<evidence type="ECO:0000256" key="1">
    <source>
        <dbReference type="ARBA" id="ARBA00022574"/>
    </source>
</evidence>
<evidence type="ECO:0000259" key="5">
    <source>
        <dbReference type="Pfam" id="PF12894"/>
    </source>
</evidence>
<sequence length="352" mass="37118">MDAKLFSVSRRWIATLAIACTFPTLVTANEVKPTPVKVISFGDPMAVDANPQRRTAVVTAVVLSPDGQRLAAAGDDHVVRLFDVPTAKCSHQLRGHDDWIRGLSISSDGKTVVSAAADCCCTSWDSETGEKLCTTTPSAGPLRSVVFHPNGLQFAAAGYQCCARIFNLSGGHQSMQLQSPRNDYTCLAFSPDGATLAVGSADGTLRLFDATTGQLHHEIQVDTRRLRAVAFSGDGQNIACGGDGATVKIFSATAGTLVGQLPTRPAKVFCLKYLKNEQLAVGGSDNRVQIWRPEAPSLVKILEGHTGTITSLATDATGTLLASGSYDTTIRIWNLSETATPKTAGAPATATR</sequence>